<proteinExistence type="inferred from homology"/>
<dbReference type="Gene3D" id="3.30.590.10">
    <property type="entry name" value="Glutamine synthetase/guanido kinase, catalytic domain"/>
    <property type="match status" value="1"/>
</dbReference>
<dbReference type="EMBL" id="KE653213">
    <property type="protein sequence ID" value="EQK99677.1"/>
    <property type="molecule type" value="Genomic_DNA"/>
</dbReference>
<evidence type="ECO:0000313" key="6">
    <source>
        <dbReference type="Proteomes" id="UP000019374"/>
    </source>
</evidence>
<gene>
    <name evidence="5" type="ORF">OCS_04611</name>
</gene>
<organism evidence="5 6">
    <name type="scientific">Ophiocordyceps sinensis (strain Co18 / CGMCC 3.14243)</name>
    <name type="common">Yarsagumba caterpillar fungus</name>
    <name type="synonym">Hirsutella sinensis</name>
    <dbReference type="NCBI Taxonomy" id="911162"/>
    <lineage>
        <taxon>Eukaryota</taxon>
        <taxon>Fungi</taxon>
        <taxon>Dikarya</taxon>
        <taxon>Ascomycota</taxon>
        <taxon>Pezizomycotina</taxon>
        <taxon>Sordariomycetes</taxon>
        <taxon>Hypocreomycetidae</taxon>
        <taxon>Hypocreales</taxon>
        <taxon>Ophiocordycipitaceae</taxon>
        <taxon>Ophiocordyceps</taxon>
    </lineage>
</organism>
<dbReference type="Pfam" id="PF00120">
    <property type="entry name" value="Gln-synt_C"/>
    <property type="match status" value="1"/>
</dbReference>
<reference evidence="5 6" key="1">
    <citation type="journal article" date="2013" name="Chin. Sci. Bull.">
        <title>Genome survey uncovers the secrets of sex and lifestyle in caterpillar fungus.</title>
        <authorList>
            <person name="Hu X."/>
            <person name="Zhang Y."/>
            <person name="Xiao G."/>
            <person name="Zheng P."/>
            <person name="Xia Y."/>
            <person name="Zhang X."/>
            <person name="St Leger R.J."/>
            <person name="Liu X."/>
            <person name="Wang C."/>
        </authorList>
    </citation>
    <scope>NUCLEOTIDE SEQUENCE [LARGE SCALE GENOMIC DNA]</scope>
    <source>
        <strain evidence="6">Co18 / CGMCC 3.14243</strain>
        <tissue evidence="5">Fruit-body</tissue>
    </source>
</reference>
<protein>
    <submittedName>
        <fullName evidence="5">Developmental protein FluG</fullName>
    </submittedName>
</protein>
<dbReference type="InterPro" id="IPR008146">
    <property type="entry name" value="Gln_synth_cat_dom"/>
</dbReference>
<evidence type="ECO:0000256" key="2">
    <source>
        <dbReference type="RuleBase" id="RU000384"/>
    </source>
</evidence>
<evidence type="ECO:0000313" key="5">
    <source>
        <dbReference type="EMBL" id="EQK99677.1"/>
    </source>
</evidence>
<name>T5ACY0_OPHSC</name>
<dbReference type="InterPro" id="IPR014746">
    <property type="entry name" value="Gln_synth/guanido_kin_cat_dom"/>
</dbReference>
<feature type="region of interest" description="Disordered" evidence="3">
    <location>
        <begin position="1"/>
        <end position="44"/>
    </location>
</feature>
<evidence type="ECO:0000256" key="1">
    <source>
        <dbReference type="ARBA" id="ARBA00022598"/>
    </source>
</evidence>
<comment type="similarity">
    <text evidence="2">Belongs to the glutamine synthetase family.</text>
</comment>
<accession>T5ACY0</accession>
<dbReference type="SUPFAM" id="SSF55931">
    <property type="entry name" value="Glutamine synthetase/guanido kinase"/>
    <property type="match status" value="1"/>
</dbReference>
<dbReference type="HOGENOM" id="CLU_1310467_0_0_1"/>
<feature type="compositionally biased region" description="Low complexity" evidence="3">
    <location>
        <begin position="19"/>
        <end position="41"/>
    </location>
</feature>
<dbReference type="PANTHER" id="PTHR43785:SF2">
    <property type="entry name" value="TYPE-1 GLUTAMINE SYNTHETASE 1"/>
    <property type="match status" value="1"/>
</dbReference>
<feature type="domain" description="GS catalytic" evidence="4">
    <location>
        <begin position="114"/>
        <end position="194"/>
    </location>
</feature>
<dbReference type="Proteomes" id="UP000019374">
    <property type="component" value="Unassembled WGS sequence"/>
</dbReference>
<evidence type="ECO:0000259" key="4">
    <source>
        <dbReference type="Pfam" id="PF00120"/>
    </source>
</evidence>
<sequence length="210" mass="22835">MLVHPRHIQTDHSDTSQASDGLDSSHHPPSSSSLSESPPDGHSLDAVDASAKYLRVCWHHLTGTTRACFVPMRRALDANPRLGLSVPRAALGLTQTDQLIPGSCASGEYDLCPILASGLDGFTTGEQLTWKDCTVDPASLSGDERIRLGITEKLPARLRDALEALRRDQRLCSLLGQELVSRYGATKEAEMALLGSMDASAQWQWIVEIY</sequence>
<dbReference type="AlphaFoldDB" id="T5ACY0"/>
<keyword evidence="1" id="KW-0436">Ligase</keyword>
<evidence type="ECO:0000256" key="3">
    <source>
        <dbReference type="SAM" id="MobiDB-lite"/>
    </source>
</evidence>
<dbReference type="GO" id="GO:0004356">
    <property type="term" value="F:glutamine synthetase activity"/>
    <property type="evidence" value="ECO:0007669"/>
    <property type="project" value="InterPro"/>
</dbReference>
<dbReference type="PANTHER" id="PTHR43785">
    <property type="entry name" value="GAMMA-GLUTAMYLPUTRESCINE SYNTHETASE"/>
    <property type="match status" value="1"/>
</dbReference>